<keyword evidence="1" id="KW-0732">Signal</keyword>
<dbReference type="AlphaFoldDB" id="A0A453GNZ6"/>
<sequence>MGTKMRNSLPILVLIVLAGLGANATTFTGGAASIDTVVKVPQLKPTSSMKLEDGVAPELAVDLEVHRRILARSVGMEPFN</sequence>
<reference evidence="3" key="2">
    <citation type="journal article" date="2017" name="Nat. Plants">
        <title>The Aegilops tauschii genome reveals multiple impacts of transposons.</title>
        <authorList>
            <person name="Zhao G."/>
            <person name="Zou C."/>
            <person name="Li K."/>
            <person name="Wang K."/>
            <person name="Li T."/>
            <person name="Gao L."/>
            <person name="Zhang X."/>
            <person name="Wang H."/>
            <person name="Yang Z."/>
            <person name="Liu X."/>
            <person name="Jiang W."/>
            <person name="Mao L."/>
            <person name="Kong X."/>
            <person name="Jiao Y."/>
            <person name="Jia J."/>
        </authorList>
    </citation>
    <scope>NUCLEOTIDE SEQUENCE [LARGE SCALE GENOMIC DNA]</scope>
    <source>
        <strain evidence="3">cv. AL8/78</strain>
    </source>
</reference>
<keyword evidence="3" id="KW-1185">Reference proteome</keyword>
<dbReference type="EnsemblPlants" id="AET3Gv21139200.1">
    <property type="protein sequence ID" value="AET3Gv21139200.1"/>
    <property type="gene ID" value="AET3Gv21139200"/>
</dbReference>
<feature type="chain" id="PRO_5019354212" evidence="1">
    <location>
        <begin position="25"/>
        <end position="80"/>
    </location>
</feature>
<reference evidence="3" key="1">
    <citation type="journal article" date="2014" name="Science">
        <title>Ancient hybridizations among the ancestral genomes of bread wheat.</title>
        <authorList>
            <consortium name="International Wheat Genome Sequencing Consortium,"/>
            <person name="Marcussen T."/>
            <person name="Sandve S.R."/>
            <person name="Heier L."/>
            <person name="Spannagl M."/>
            <person name="Pfeifer M."/>
            <person name="Jakobsen K.S."/>
            <person name="Wulff B.B."/>
            <person name="Steuernagel B."/>
            <person name="Mayer K.F."/>
            <person name="Olsen O.A."/>
        </authorList>
    </citation>
    <scope>NUCLEOTIDE SEQUENCE [LARGE SCALE GENOMIC DNA]</scope>
    <source>
        <strain evidence="3">cv. AL8/78</strain>
    </source>
</reference>
<dbReference type="Gramene" id="AET3Gv21139200.1">
    <property type="protein sequence ID" value="AET3Gv21139200.1"/>
    <property type="gene ID" value="AET3Gv21139200"/>
</dbReference>
<feature type="signal peptide" evidence="1">
    <location>
        <begin position="1"/>
        <end position="24"/>
    </location>
</feature>
<proteinExistence type="predicted"/>
<evidence type="ECO:0000313" key="3">
    <source>
        <dbReference type="Proteomes" id="UP000015105"/>
    </source>
</evidence>
<evidence type="ECO:0000256" key="1">
    <source>
        <dbReference type="SAM" id="SignalP"/>
    </source>
</evidence>
<reference evidence="2" key="3">
    <citation type="journal article" date="2017" name="Nature">
        <title>Genome sequence of the progenitor of the wheat D genome Aegilops tauschii.</title>
        <authorList>
            <person name="Luo M.C."/>
            <person name="Gu Y.Q."/>
            <person name="Puiu D."/>
            <person name="Wang H."/>
            <person name="Twardziok S.O."/>
            <person name="Deal K.R."/>
            <person name="Huo N."/>
            <person name="Zhu T."/>
            <person name="Wang L."/>
            <person name="Wang Y."/>
            <person name="McGuire P.E."/>
            <person name="Liu S."/>
            <person name="Long H."/>
            <person name="Ramasamy R.K."/>
            <person name="Rodriguez J.C."/>
            <person name="Van S.L."/>
            <person name="Yuan L."/>
            <person name="Wang Z."/>
            <person name="Xia Z."/>
            <person name="Xiao L."/>
            <person name="Anderson O.D."/>
            <person name="Ouyang S."/>
            <person name="Liang Y."/>
            <person name="Zimin A.V."/>
            <person name="Pertea G."/>
            <person name="Qi P."/>
            <person name="Bennetzen J.L."/>
            <person name="Dai X."/>
            <person name="Dawson M.W."/>
            <person name="Muller H.G."/>
            <person name="Kugler K."/>
            <person name="Rivarola-Duarte L."/>
            <person name="Spannagl M."/>
            <person name="Mayer K.F.X."/>
            <person name="Lu F.H."/>
            <person name="Bevan M.W."/>
            <person name="Leroy P."/>
            <person name="Li P."/>
            <person name="You F.M."/>
            <person name="Sun Q."/>
            <person name="Liu Z."/>
            <person name="Lyons E."/>
            <person name="Wicker T."/>
            <person name="Salzberg S.L."/>
            <person name="Devos K.M."/>
            <person name="Dvorak J."/>
        </authorList>
    </citation>
    <scope>NUCLEOTIDE SEQUENCE [LARGE SCALE GENOMIC DNA]</scope>
    <source>
        <strain evidence="2">cv. AL8/78</strain>
    </source>
</reference>
<dbReference type="Proteomes" id="UP000015105">
    <property type="component" value="Chromosome 3D"/>
</dbReference>
<protein>
    <submittedName>
        <fullName evidence="2">Uncharacterized protein</fullName>
    </submittedName>
</protein>
<name>A0A453GNZ6_AEGTS</name>
<evidence type="ECO:0000313" key="2">
    <source>
        <dbReference type="EnsemblPlants" id="AET3Gv21139200.1"/>
    </source>
</evidence>
<reference evidence="2" key="4">
    <citation type="submission" date="2019-03" db="UniProtKB">
        <authorList>
            <consortium name="EnsemblPlants"/>
        </authorList>
    </citation>
    <scope>IDENTIFICATION</scope>
</reference>
<organism evidence="2 3">
    <name type="scientific">Aegilops tauschii subsp. strangulata</name>
    <name type="common">Goatgrass</name>
    <dbReference type="NCBI Taxonomy" id="200361"/>
    <lineage>
        <taxon>Eukaryota</taxon>
        <taxon>Viridiplantae</taxon>
        <taxon>Streptophyta</taxon>
        <taxon>Embryophyta</taxon>
        <taxon>Tracheophyta</taxon>
        <taxon>Spermatophyta</taxon>
        <taxon>Magnoliopsida</taxon>
        <taxon>Liliopsida</taxon>
        <taxon>Poales</taxon>
        <taxon>Poaceae</taxon>
        <taxon>BOP clade</taxon>
        <taxon>Pooideae</taxon>
        <taxon>Triticodae</taxon>
        <taxon>Triticeae</taxon>
        <taxon>Triticinae</taxon>
        <taxon>Aegilops</taxon>
    </lineage>
</organism>
<reference evidence="2" key="5">
    <citation type="journal article" date="2021" name="G3 (Bethesda)">
        <title>Aegilops tauschii genome assembly Aet v5.0 features greater sequence contiguity and improved annotation.</title>
        <authorList>
            <person name="Wang L."/>
            <person name="Zhu T."/>
            <person name="Rodriguez J.C."/>
            <person name="Deal K.R."/>
            <person name="Dubcovsky J."/>
            <person name="McGuire P.E."/>
            <person name="Lux T."/>
            <person name="Spannagl M."/>
            <person name="Mayer K.F.X."/>
            <person name="Baldrich P."/>
            <person name="Meyers B.C."/>
            <person name="Huo N."/>
            <person name="Gu Y.Q."/>
            <person name="Zhou H."/>
            <person name="Devos K.M."/>
            <person name="Bennetzen J.L."/>
            <person name="Unver T."/>
            <person name="Budak H."/>
            <person name="Gulick P.J."/>
            <person name="Galiba G."/>
            <person name="Kalapos B."/>
            <person name="Nelson D.R."/>
            <person name="Li P."/>
            <person name="You F.M."/>
            <person name="Luo M.C."/>
            <person name="Dvorak J."/>
        </authorList>
    </citation>
    <scope>NUCLEOTIDE SEQUENCE [LARGE SCALE GENOMIC DNA]</scope>
    <source>
        <strain evidence="2">cv. AL8/78</strain>
    </source>
</reference>
<accession>A0A453GNZ6</accession>